<keyword evidence="1" id="KW-0812">Transmembrane</keyword>
<protein>
    <submittedName>
        <fullName evidence="4">Two component regulator three Y motif family</fullName>
    </submittedName>
</protein>
<dbReference type="InterPro" id="IPR011047">
    <property type="entry name" value="Quinoprotein_ADH-like_sf"/>
</dbReference>
<dbReference type="eggNOG" id="COG3292">
    <property type="taxonomic scope" value="Bacteria"/>
</dbReference>
<dbReference type="SUPFAM" id="SSF50998">
    <property type="entry name" value="Quinoprotein alcohol dehydrogenase-like"/>
    <property type="match status" value="1"/>
</dbReference>
<organism evidence="4 5">
    <name type="scientific">Microscilla marina ATCC 23134</name>
    <dbReference type="NCBI Taxonomy" id="313606"/>
    <lineage>
        <taxon>Bacteria</taxon>
        <taxon>Pseudomonadati</taxon>
        <taxon>Bacteroidota</taxon>
        <taxon>Cytophagia</taxon>
        <taxon>Cytophagales</taxon>
        <taxon>Microscillaceae</taxon>
        <taxon>Microscilla</taxon>
    </lineage>
</organism>
<feature type="domain" description="Two component regulator three Y" evidence="3">
    <location>
        <begin position="747"/>
        <end position="806"/>
    </location>
</feature>
<dbReference type="InterPro" id="IPR013783">
    <property type="entry name" value="Ig-like_fold"/>
</dbReference>
<dbReference type="Gene3D" id="2.60.40.10">
    <property type="entry name" value="Immunoglobulins"/>
    <property type="match status" value="1"/>
</dbReference>
<feature type="transmembrane region" description="Helical" evidence="1">
    <location>
        <begin position="846"/>
        <end position="864"/>
    </location>
</feature>
<evidence type="ECO:0000256" key="2">
    <source>
        <dbReference type="SAM" id="SignalP"/>
    </source>
</evidence>
<dbReference type="InterPro" id="IPR015943">
    <property type="entry name" value="WD40/YVTN_repeat-like_dom_sf"/>
</dbReference>
<dbReference type="EMBL" id="AAWS01000002">
    <property type="protein sequence ID" value="EAY31500.1"/>
    <property type="molecule type" value="Genomic_DNA"/>
</dbReference>
<feature type="transmembrane region" description="Helical" evidence="1">
    <location>
        <begin position="870"/>
        <end position="890"/>
    </location>
</feature>
<dbReference type="InterPro" id="IPR011123">
    <property type="entry name" value="Y_Y_Y"/>
</dbReference>
<dbReference type="AlphaFoldDB" id="A1ZCW1"/>
<keyword evidence="5" id="KW-1185">Reference proteome</keyword>
<gene>
    <name evidence="4" type="ORF">M23134_05006</name>
</gene>
<dbReference type="Pfam" id="PF07495">
    <property type="entry name" value="Y_Y_Y"/>
    <property type="match status" value="1"/>
</dbReference>
<sequence>MLLRKIIYLMALLGCWSAGYAQEGAVHLQNYPPSNTGVQTNALVQTKHKTILLANARGAAQYNGQQWQPIQAQSTLYALLDDSTVVYTGGRSSFGFLQLLPSRQYRFQSLSRSSKKIPQEIGDFHFVKGNARFVYFLSNKVLVEVDRAQRKVRRVWQNQAFQSLMVFKEKVLVNIRNKGLHQVPAPPKDGGDEDKKPSPLVKVNTQVDFGKIKVLSAFTSARFLYVTAQNKVYKFDGAQWTVLPLAAQKYLEEHTLTQGTLLGSGQLALGTLNGGVLIVAPTSGKTLYMINHQTGLPDDEVQTLAADHRQGLWIVHTQGISRAVLRAPVTNFTHYPGLVGNPTSVTYWQKQLYVATSEGLFQLKKTRSFQDLVAPIKRQQQKGIVVSKEVGGTGGVTLQSQKVGGTVVGNLINNVFGKKKVVVTVKPRQQPKAPPKPQPKVPLRQRNLLQRELYALSSFPYFYHKIPGFSARVKQIVATANELLLGSNQGLYVYQNGKVVPVLKEVYIHQVKKSPDNDQLAYVATSEGVKSVTKQGGKWKLKDDFAAIKSAVYSMAFIGNSLWLGSDNQAIKVHTTPEGQYQSHQVYQLPRYYVENVQVVGIGQAPVLFLSNGLYRLDAKKQQFYRDSLLKDVRLPYQMVQRQGANVWTNLQQKWLNLADSSQVAHLALCSQVNDIYHDQSKNLWVVDKNQVLRIAPVSAKDSTGFDVLVARVFDHQQQNLKLDNIRLYQGAKAYSLTFELGATHYLNEASTQYQYRIKGLTKGWSEWKNNAEIKFTFLPRGKHTLELRAKNAIGEISPVKKIRFRVVPPFWKRWWFYLLEVLVLAGLVIASAVSSRFERFERYSSIITFVTIITVFEFFMITLEPSVDNISGGVPVFKLFMNILLAMSLNPLERRFSAWLSENKHRFQQKQ</sequence>
<accession>A1ZCW1</accession>
<feature type="chain" id="PRO_5002642060" evidence="2">
    <location>
        <begin position="22"/>
        <end position="912"/>
    </location>
</feature>
<proteinExistence type="predicted"/>
<evidence type="ECO:0000259" key="3">
    <source>
        <dbReference type="Pfam" id="PF07495"/>
    </source>
</evidence>
<dbReference type="Proteomes" id="UP000004095">
    <property type="component" value="Unassembled WGS sequence"/>
</dbReference>
<keyword evidence="1" id="KW-1133">Transmembrane helix</keyword>
<dbReference type="RefSeq" id="WP_002693145.1">
    <property type="nucleotide sequence ID" value="NZ_AAWS01000002.1"/>
</dbReference>
<evidence type="ECO:0000313" key="5">
    <source>
        <dbReference type="Proteomes" id="UP000004095"/>
    </source>
</evidence>
<keyword evidence="2" id="KW-0732">Signal</keyword>
<dbReference type="OrthoDB" id="9806995at2"/>
<reference evidence="4 5" key="1">
    <citation type="submission" date="2007-01" db="EMBL/GenBank/DDBJ databases">
        <authorList>
            <person name="Haygood M."/>
            <person name="Podell S."/>
            <person name="Anderson C."/>
            <person name="Hopkinson B."/>
            <person name="Roe K."/>
            <person name="Barbeau K."/>
            <person name="Gaasterland T."/>
            <person name="Ferriera S."/>
            <person name="Johnson J."/>
            <person name="Kravitz S."/>
            <person name="Beeson K."/>
            <person name="Sutton G."/>
            <person name="Rogers Y.-H."/>
            <person name="Friedman R."/>
            <person name="Frazier M."/>
            <person name="Venter J.C."/>
        </authorList>
    </citation>
    <scope>NUCLEOTIDE SEQUENCE [LARGE SCALE GENOMIC DNA]</scope>
    <source>
        <strain evidence="4 5">ATCC 23134</strain>
    </source>
</reference>
<evidence type="ECO:0000256" key="1">
    <source>
        <dbReference type="SAM" id="Phobius"/>
    </source>
</evidence>
<evidence type="ECO:0000313" key="4">
    <source>
        <dbReference type="EMBL" id="EAY31500.1"/>
    </source>
</evidence>
<dbReference type="Gene3D" id="2.130.10.10">
    <property type="entry name" value="YVTN repeat-like/Quinoprotein amine dehydrogenase"/>
    <property type="match status" value="1"/>
</dbReference>
<name>A1ZCW1_MICM2</name>
<comment type="caution">
    <text evidence="4">The sequence shown here is derived from an EMBL/GenBank/DDBJ whole genome shotgun (WGS) entry which is preliminary data.</text>
</comment>
<feature type="signal peptide" evidence="2">
    <location>
        <begin position="1"/>
        <end position="21"/>
    </location>
</feature>
<keyword evidence="1" id="KW-0472">Membrane</keyword>
<feature type="transmembrane region" description="Helical" evidence="1">
    <location>
        <begin position="815"/>
        <end position="834"/>
    </location>
</feature>